<organism evidence="2 3">
    <name type="scientific">Marchantia polymorpha</name>
    <name type="common">Common liverwort</name>
    <name type="synonym">Marchantia aquatica</name>
    <dbReference type="NCBI Taxonomy" id="3197"/>
    <lineage>
        <taxon>Eukaryota</taxon>
        <taxon>Viridiplantae</taxon>
        <taxon>Streptophyta</taxon>
        <taxon>Embryophyta</taxon>
        <taxon>Marchantiophyta</taxon>
        <taxon>Marchantiopsida</taxon>
        <taxon>Marchantiidae</taxon>
        <taxon>Marchantiales</taxon>
        <taxon>Marchantiaceae</taxon>
        <taxon>Marchantia</taxon>
    </lineage>
</organism>
<evidence type="ECO:0000313" key="3">
    <source>
        <dbReference type="Proteomes" id="UP000244005"/>
    </source>
</evidence>
<evidence type="ECO:0000313" key="2">
    <source>
        <dbReference type="EMBL" id="PTQ28425.1"/>
    </source>
</evidence>
<name>A0A2R6W3J0_MARPO</name>
<evidence type="ECO:0000256" key="1">
    <source>
        <dbReference type="SAM" id="Phobius"/>
    </source>
</evidence>
<keyword evidence="1" id="KW-1133">Transmembrane helix</keyword>
<feature type="transmembrane region" description="Helical" evidence="1">
    <location>
        <begin position="9"/>
        <end position="26"/>
    </location>
</feature>
<keyword evidence="3" id="KW-1185">Reference proteome</keyword>
<dbReference type="AlphaFoldDB" id="A0A2R6W3J0"/>
<dbReference type="Proteomes" id="UP000244005">
    <property type="component" value="Unassembled WGS sequence"/>
</dbReference>
<accession>A0A2R6W3J0</accession>
<dbReference type="EMBL" id="KZ772834">
    <property type="protein sequence ID" value="PTQ28425.1"/>
    <property type="molecule type" value="Genomic_DNA"/>
</dbReference>
<feature type="transmembrane region" description="Helical" evidence="1">
    <location>
        <begin position="32"/>
        <end position="53"/>
    </location>
</feature>
<protein>
    <submittedName>
        <fullName evidence="2">Uncharacterized protein</fullName>
    </submittedName>
</protein>
<dbReference type="Gramene" id="Mp4g18920.1">
    <property type="protein sequence ID" value="Mp4g18920.1.cds"/>
    <property type="gene ID" value="Mp4g18920"/>
</dbReference>
<gene>
    <name evidence="2" type="ORF">MARPO_0164s0018</name>
</gene>
<reference evidence="3" key="1">
    <citation type="journal article" date="2017" name="Cell">
        <title>Insights into land plant evolution garnered from the Marchantia polymorpha genome.</title>
        <authorList>
            <person name="Bowman J.L."/>
            <person name="Kohchi T."/>
            <person name="Yamato K.T."/>
            <person name="Jenkins J."/>
            <person name="Shu S."/>
            <person name="Ishizaki K."/>
            <person name="Yamaoka S."/>
            <person name="Nishihama R."/>
            <person name="Nakamura Y."/>
            <person name="Berger F."/>
            <person name="Adam C."/>
            <person name="Aki S.S."/>
            <person name="Althoff F."/>
            <person name="Araki T."/>
            <person name="Arteaga-Vazquez M.A."/>
            <person name="Balasubrmanian S."/>
            <person name="Barry K."/>
            <person name="Bauer D."/>
            <person name="Boehm C.R."/>
            <person name="Briginshaw L."/>
            <person name="Caballero-Perez J."/>
            <person name="Catarino B."/>
            <person name="Chen F."/>
            <person name="Chiyoda S."/>
            <person name="Chovatia M."/>
            <person name="Davies K.M."/>
            <person name="Delmans M."/>
            <person name="Demura T."/>
            <person name="Dierschke T."/>
            <person name="Dolan L."/>
            <person name="Dorantes-Acosta A.E."/>
            <person name="Eklund D.M."/>
            <person name="Florent S.N."/>
            <person name="Flores-Sandoval E."/>
            <person name="Fujiyama A."/>
            <person name="Fukuzawa H."/>
            <person name="Galik B."/>
            <person name="Grimanelli D."/>
            <person name="Grimwood J."/>
            <person name="Grossniklaus U."/>
            <person name="Hamada T."/>
            <person name="Haseloff J."/>
            <person name="Hetherington A.J."/>
            <person name="Higo A."/>
            <person name="Hirakawa Y."/>
            <person name="Hundley H.N."/>
            <person name="Ikeda Y."/>
            <person name="Inoue K."/>
            <person name="Inoue S.I."/>
            <person name="Ishida S."/>
            <person name="Jia Q."/>
            <person name="Kakita M."/>
            <person name="Kanazawa T."/>
            <person name="Kawai Y."/>
            <person name="Kawashima T."/>
            <person name="Kennedy M."/>
            <person name="Kinose K."/>
            <person name="Kinoshita T."/>
            <person name="Kohara Y."/>
            <person name="Koide E."/>
            <person name="Komatsu K."/>
            <person name="Kopischke S."/>
            <person name="Kubo M."/>
            <person name="Kyozuka J."/>
            <person name="Lagercrantz U."/>
            <person name="Lin S.S."/>
            <person name="Lindquist E."/>
            <person name="Lipzen A.M."/>
            <person name="Lu C.W."/>
            <person name="De Luna E."/>
            <person name="Martienssen R.A."/>
            <person name="Minamino N."/>
            <person name="Mizutani M."/>
            <person name="Mizutani M."/>
            <person name="Mochizuki N."/>
            <person name="Monte I."/>
            <person name="Mosher R."/>
            <person name="Nagasaki H."/>
            <person name="Nakagami H."/>
            <person name="Naramoto S."/>
            <person name="Nishitani K."/>
            <person name="Ohtani M."/>
            <person name="Okamoto T."/>
            <person name="Okumura M."/>
            <person name="Phillips J."/>
            <person name="Pollak B."/>
            <person name="Reinders A."/>
            <person name="Rovekamp M."/>
            <person name="Sano R."/>
            <person name="Sawa S."/>
            <person name="Schmid M.W."/>
            <person name="Shirakawa M."/>
            <person name="Solano R."/>
            <person name="Spunde A."/>
            <person name="Suetsugu N."/>
            <person name="Sugano S."/>
            <person name="Sugiyama A."/>
            <person name="Sun R."/>
            <person name="Suzuki Y."/>
            <person name="Takenaka M."/>
            <person name="Takezawa D."/>
            <person name="Tomogane H."/>
            <person name="Tsuzuki M."/>
            <person name="Ueda T."/>
            <person name="Umeda M."/>
            <person name="Ward J.M."/>
            <person name="Watanabe Y."/>
            <person name="Yazaki K."/>
            <person name="Yokoyama R."/>
            <person name="Yoshitake Y."/>
            <person name="Yotsui I."/>
            <person name="Zachgo S."/>
            <person name="Schmutz J."/>
        </authorList>
    </citation>
    <scope>NUCLEOTIDE SEQUENCE [LARGE SCALE GENOMIC DNA]</scope>
    <source>
        <strain evidence="3">Tak-1</strain>
    </source>
</reference>
<keyword evidence="1" id="KW-0812">Transmembrane</keyword>
<proteinExistence type="predicted"/>
<keyword evidence="1" id="KW-0472">Membrane</keyword>
<sequence>MTVQETQSQIASVALAIFFATFFTLVRKFPTVSAVCLIVVATIATNLGEAITINEALRLLTRIITITTATDCAPLGPFVGTEALGRSSNLYRDVKT</sequence>